<evidence type="ECO:0000256" key="7">
    <source>
        <dbReference type="SAM" id="MobiDB-lite"/>
    </source>
</evidence>
<feature type="transmembrane region" description="Helical" evidence="8">
    <location>
        <begin position="2111"/>
        <end position="2131"/>
    </location>
</feature>
<evidence type="ECO:0000259" key="9">
    <source>
        <dbReference type="PROSITE" id="PS50095"/>
    </source>
</evidence>
<dbReference type="GO" id="GO:0016020">
    <property type="term" value="C:membrane"/>
    <property type="evidence" value="ECO:0007669"/>
    <property type="project" value="UniProtKB-SubCell"/>
</dbReference>
<keyword evidence="4 8" id="KW-1133">Transmembrane helix</keyword>
<feature type="transmembrane region" description="Helical" evidence="8">
    <location>
        <begin position="1323"/>
        <end position="1344"/>
    </location>
</feature>
<comment type="caution">
    <text evidence="10">The sequence shown here is derived from an EMBL/GenBank/DDBJ whole genome shotgun (WGS) entry which is preliminary data.</text>
</comment>
<gene>
    <name evidence="10" type="ORF">GE061_002971</name>
</gene>
<feature type="transmembrane region" description="Helical" evidence="8">
    <location>
        <begin position="2207"/>
        <end position="2234"/>
    </location>
</feature>
<keyword evidence="3 8" id="KW-0812">Transmembrane</keyword>
<comment type="caution">
    <text evidence="6">Lacks conserved residue(s) required for the propagation of feature annotation.</text>
</comment>
<feature type="transmembrane region" description="Helical" evidence="8">
    <location>
        <begin position="1696"/>
        <end position="1729"/>
    </location>
</feature>
<dbReference type="InterPro" id="IPR001024">
    <property type="entry name" value="PLAT/LH2_dom"/>
</dbReference>
<dbReference type="InterPro" id="IPR051223">
    <property type="entry name" value="Polycystin"/>
</dbReference>
<keyword evidence="5 8" id="KW-0472">Membrane</keyword>
<evidence type="ECO:0000313" key="10">
    <source>
        <dbReference type="EMBL" id="KAF6202573.1"/>
    </source>
</evidence>
<comment type="subcellular location">
    <subcellularLocation>
        <location evidence="1">Membrane</location>
        <topology evidence="1">Multi-pass membrane protein</topology>
    </subcellularLocation>
</comment>
<dbReference type="Pfam" id="PF20519">
    <property type="entry name" value="Polycystin_dom"/>
    <property type="match status" value="1"/>
</dbReference>
<evidence type="ECO:0000256" key="8">
    <source>
        <dbReference type="SAM" id="Phobius"/>
    </source>
</evidence>
<name>A0A8S9X0U9_APOLU</name>
<feature type="transmembrane region" description="Helical" evidence="8">
    <location>
        <begin position="1792"/>
        <end position="1813"/>
    </location>
</feature>
<feature type="transmembrane region" description="Helical" evidence="8">
    <location>
        <begin position="2168"/>
        <end position="2195"/>
    </location>
</feature>
<dbReference type="SMART" id="SM00308">
    <property type="entry name" value="LH2"/>
    <property type="match status" value="1"/>
</dbReference>
<evidence type="ECO:0000256" key="2">
    <source>
        <dbReference type="ARBA" id="ARBA00007200"/>
    </source>
</evidence>
<accession>A0A8S9X0U9</accession>
<dbReference type="Pfam" id="PF01477">
    <property type="entry name" value="PLAT"/>
    <property type="match status" value="1"/>
</dbReference>
<feature type="transmembrane region" description="Helical" evidence="8">
    <location>
        <begin position="2076"/>
        <end position="2099"/>
    </location>
</feature>
<feature type="region of interest" description="Disordered" evidence="7">
    <location>
        <begin position="2300"/>
        <end position="2331"/>
    </location>
</feature>
<proteinExistence type="inferred from homology"/>
<dbReference type="EMBL" id="WIXP02000011">
    <property type="protein sequence ID" value="KAF6202573.1"/>
    <property type="molecule type" value="Genomic_DNA"/>
</dbReference>
<evidence type="ECO:0000256" key="4">
    <source>
        <dbReference type="ARBA" id="ARBA00022989"/>
    </source>
</evidence>
<dbReference type="PROSITE" id="PS50095">
    <property type="entry name" value="PLAT"/>
    <property type="match status" value="1"/>
</dbReference>
<dbReference type="GO" id="GO:0005262">
    <property type="term" value="F:calcium channel activity"/>
    <property type="evidence" value="ECO:0007669"/>
    <property type="project" value="TreeGrafter"/>
</dbReference>
<protein>
    <recommendedName>
        <fullName evidence="9">PLAT domain-containing protein</fullName>
    </recommendedName>
</protein>
<evidence type="ECO:0000256" key="3">
    <source>
        <dbReference type="ARBA" id="ARBA00022692"/>
    </source>
</evidence>
<feature type="domain" description="PLAT" evidence="9">
    <location>
        <begin position="1368"/>
        <end position="1485"/>
    </location>
</feature>
<keyword evidence="11" id="KW-1185">Reference proteome</keyword>
<dbReference type="InterPro" id="IPR002859">
    <property type="entry name" value="PKD/REJ-like"/>
</dbReference>
<dbReference type="InterPro" id="IPR036392">
    <property type="entry name" value="PLAT/LH2_dom_sf"/>
</dbReference>
<evidence type="ECO:0000256" key="6">
    <source>
        <dbReference type="PROSITE-ProRule" id="PRU00152"/>
    </source>
</evidence>
<feature type="transmembrane region" description="Helical" evidence="8">
    <location>
        <begin position="1535"/>
        <end position="1553"/>
    </location>
</feature>
<dbReference type="InterPro" id="IPR046791">
    <property type="entry name" value="Polycystin_dom"/>
</dbReference>
<dbReference type="PANTHER" id="PTHR10877">
    <property type="entry name" value="POLYCYSTIN FAMILY MEMBER"/>
    <property type="match status" value="1"/>
</dbReference>
<dbReference type="Pfam" id="PF02010">
    <property type="entry name" value="REJ"/>
    <property type="match status" value="1"/>
</dbReference>
<dbReference type="OrthoDB" id="5322100at2759"/>
<feature type="compositionally biased region" description="Basic residues" evidence="7">
    <location>
        <begin position="2309"/>
        <end position="2320"/>
    </location>
</feature>
<comment type="similarity">
    <text evidence="2">Belongs to the polycystin family.</text>
</comment>
<organism evidence="10 11">
    <name type="scientific">Apolygus lucorum</name>
    <name type="common">Small green plant bug</name>
    <name type="synonym">Lygocoris lucorum</name>
    <dbReference type="NCBI Taxonomy" id="248454"/>
    <lineage>
        <taxon>Eukaryota</taxon>
        <taxon>Metazoa</taxon>
        <taxon>Ecdysozoa</taxon>
        <taxon>Arthropoda</taxon>
        <taxon>Hexapoda</taxon>
        <taxon>Insecta</taxon>
        <taxon>Pterygota</taxon>
        <taxon>Neoptera</taxon>
        <taxon>Paraneoptera</taxon>
        <taxon>Hemiptera</taxon>
        <taxon>Heteroptera</taxon>
        <taxon>Panheteroptera</taxon>
        <taxon>Cimicomorpha</taxon>
        <taxon>Miridae</taxon>
        <taxon>Mirini</taxon>
        <taxon>Apolygus</taxon>
    </lineage>
</organism>
<feature type="transmembrane region" description="Helical" evidence="8">
    <location>
        <begin position="1573"/>
        <end position="1594"/>
    </location>
</feature>
<dbReference type="Gene3D" id="2.60.60.20">
    <property type="entry name" value="PLAT/LH2 domain"/>
    <property type="match status" value="1"/>
</dbReference>
<dbReference type="Proteomes" id="UP000466442">
    <property type="component" value="Unassembled WGS sequence"/>
</dbReference>
<dbReference type="PANTHER" id="PTHR10877:SF194">
    <property type="entry name" value="LOCATION OF VULVA DEFECTIVE 1"/>
    <property type="match status" value="1"/>
</dbReference>
<feature type="transmembrane region" description="Helical" evidence="8">
    <location>
        <begin position="1661"/>
        <end position="1684"/>
    </location>
</feature>
<evidence type="ECO:0000313" key="11">
    <source>
        <dbReference type="Proteomes" id="UP000466442"/>
    </source>
</evidence>
<dbReference type="GO" id="GO:0050982">
    <property type="term" value="P:detection of mechanical stimulus"/>
    <property type="evidence" value="ECO:0007669"/>
    <property type="project" value="TreeGrafter"/>
</dbReference>
<feature type="transmembrane region" description="Helical" evidence="8">
    <location>
        <begin position="2254"/>
        <end position="2278"/>
    </location>
</feature>
<sequence>MTDHFNIISDTACQETPTALMSNLEPSTSFTPIVYKRTTVLVDKKASDVLLELFGNIYLVEMFLPILLAIVSFEVSLGAKVHYGDGTYTKIWEESEQCRHCAGPDDGGGSAGFCNIVVLPSTDKTEITSFARADFYEELDVRAKFNCRCFDVPNLYKEKQGSTGPCSQNLKYCTRKQYFYCALEYGCSSEASTYYCSCNNPQNWYKDLAAGQQCSYRVPKGDKDVQSYPPGLIDLLHIPGIIEIDGMEFHPALYLAVRPNHKRVEIAYSFEGRHVKVRNLEDLRVKDGHEIVNRLSKLYELMPHAINRNAWLWLQNSLKNFKKNPHLYLIEIYLDNRLRIELNARDNVRPRNKDYKWRSIGRIASFKIGILNNVQGVNLVPWWYFEYDKVFVPYETHFLPCSYKITIRLHNTQCSANIDKPTAFGLYRPIKIEAGYEPWFPNDEGTTSCKMKITDHKYKLIKTTKAINVNKTDDGKHSAEDLQPLKSKYSRTEFTLHKEDFQIRLYPQSKIYMIIYDMLITGNPDHHASGYEFTQRKLCYMTLPEDKVLKVYPAKRQEKVTCLQTYQIQMVNEDAVNFPNEDIEVDWSCMKVVDDLPGTACEAKTTKGLDPYETENLECDAVYTFNLTVYFVRYDSRYTLKSTHQVIYKSVPGPTKITIKCYGNCETTLPSSGTIKLTAVETPETLVPITWKMYSLENGPDGETRKELSDAEVSRGRVPDLGDDVFLLQLKFFPKPQYTVVASTKTGEESYTFRVNHGPSKGICSISPTSGEMGRTNFTVTCQNFNRGILPITYRVVEEYPLSTYPIVSSLDEVMQDIILFHTNVSVIITDAAGASSRFFFSSLKLKPCERVTISQFEEFMKQINLKLLGNQNEEALEIMGEIARRMAVSKTPYTDESLLQLLDLLSRVDTFDDAVDVQRGFGILNRVMEGERTPASLRTDEVLLVGAEQFITLSDSTSSMVEREEMSNYDKSMLVPSVLQGASLIMKTKDDVVTGDSLEEDVNERHIQRAKDSTVAVLGSMDKFLQALGDEVNNTLEEYEKNVGGFDMEVAVGKLLSLSDKETTKGNEKSFNFSEEFLKENARSEVTLLKLTTEPKSVFWFMPESSVGLVDIAIQPMKENLSEVFEKEPIIVQMALDNLTTEYFDGILKPAPSCSCTKKDRSVSVLQLKLPDGEGIVIVKIPPKFMNKTKMVFQQGRRPVFDSFNNSSPANQEIVYQPYKNLENLNESDFYVGLIPDSQLTVPTPYKLEVSIVRCAIWMGEQFESRGCKLQSIDVSSKTDGKRRITCNCTHHSWFSASLFLPPHKIVLADDLQLFSTIFDNFYVALLMFLIILFLVVVLIWGYRKDRRDVADRYIITLEDNWPGETYPYVIAVFTGERLGSGTTSQVALRLWGSRGTSRVHILGSSSRSVLKLGSDSWFLLKTPNPIGTLKSVQLWHNHSGPRPEWYCRRVVVYDIKGGQTYEFLVERWFTFDVSCPVEEARFFHGYVATYEEISRKWYYHITGWAFSELRDKHHWASIFTRHPRSLYTRCQRVMIAVGLLTTTMLVSMMFFDVSVTGPADIPATKFTIEEFWIGLKSTIISIILTTAVLWCFERSKKTALLEIEKLQQAKEEPKVKLPFKKKIKKKLKEMAKNKVAPQPIPYQAVAFGADEKRKKKISVIIFLILGWVISTITLIAVTFFIILYGLKFGVKKSLVWILTFVSGTVSDTFLMEPLKMVVLAVIVSLVFKKSNLENFTMKVKYEPVPESRETKLAKLRKLYHTRLESCYSPYLTDWIKEFHHSRCSRKVKYLMVYGVFYTLMLILVGLFIYVIDEEVKFFYLRQVGYHFKETKSVRTALFTNESNQVLTKESMYKFFHFTAIPALHRVLWYNNKSLPLEKGEEEPNADEPRFSSKVKGFAQGYTSKLLGVPRLRQMRMRKSDLFLVRVDKLFRLLYPKAIGNYISLKEERRAHLPKWKLYDNSLGKLRQLWTFTKPFDTGTIVGKTLLPYPGGGYFRYLDWNLGGSQRSLQNLEMNNWVDNYTRSIFLEMNLYNNNLKLFATIRLVTEALPCGFYSFRTQLQSASFFFEKNPESKAIVGLMFLLSLLLLGYGIFCFIQFSRIGFFNYMGTFRGFCDIILLVCGVASVANYFQRALHFSLFIEYLDNAPHDKFVSLYTPFQADEAAQNAFGAFTMMLTVSMGVNIVQIISIGRFTWVFSKVFESLTAVLLLNIIFNLLLSYTSITVIRQFFNFFFFQFSFKEERQGNLMDEENRWFFLVCFPLIIVVMQFNVATIVYFYNTLDTMPTTALVLVQLGKQDESNTLQDPRAPKKPKIYGRKRREPMEDPEAENGLQKKIDKLLVF</sequence>
<evidence type="ECO:0000256" key="5">
    <source>
        <dbReference type="ARBA" id="ARBA00023136"/>
    </source>
</evidence>
<dbReference type="SUPFAM" id="SSF49723">
    <property type="entry name" value="Lipase/lipooxygenase domain (PLAT/LH2 domain)"/>
    <property type="match status" value="1"/>
</dbReference>
<reference evidence="10" key="1">
    <citation type="journal article" date="2021" name="Mol. Ecol. Resour.">
        <title>Apolygus lucorum genome provides insights into omnivorousness and mesophyll feeding.</title>
        <authorList>
            <person name="Liu Y."/>
            <person name="Liu H."/>
            <person name="Wang H."/>
            <person name="Huang T."/>
            <person name="Liu B."/>
            <person name="Yang B."/>
            <person name="Yin L."/>
            <person name="Li B."/>
            <person name="Zhang Y."/>
            <person name="Zhang S."/>
            <person name="Jiang F."/>
            <person name="Zhang X."/>
            <person name="Ren Y."/>
            <person name="Wang B."/>
            <person name="Wang S."/>
            <person name="Lu Y."/>
            <person name="Wu K."/>
            <person name="Fan W."/>
            <person name="Wang G."/>
        </authorList>
    </citation>
    <scope>NUCLEOTIDE SEQUENCE</scope>
    <source>
        <strain evidence="10">12Hb</strain>
    </source>
</reference>
<evidence type="ECO:0000256" key="1">
    <source>
        <dbReference type="ARBA" id="ARBA00004141"/>
    </source>
</evidence>